<evidence type="ECO:0008006" key="11">
    <source>
        <dbReference type="Google" id="ProtNLM"/>
    </source>
</evidence>
<sequence>MSVRVRRSRNGKGWEVDILVRTPDGKRMRERTDAPVSSKTAARRWAEAREHQLALNGRPQRRVVPTVLEFGPRYITEYCEANRQKPSTIIQKKLIIDYYLKHRVGSKKLDQVTDSDVQKLKADLRDLSPKTTNNALVCLNTMLKSAVEWHVIDRMPCTIKLLKVPRTLEPKFYEPHQYERLVEVARELDPRIELFVLLGGDAGLRCGEIIALEQSDVELRRGYLVVRRSEWEGHLTVPKSGRERKVTLTARLKVALTRNRHLRGDRVLWRDDGHEKVTQVLLAKWMSRAQRRAGLKVTGGIHILRHTFCSRLAMAGASTKAIQELAGHQQISTTQQYMHLSPAAKSEAIALLDRGEDLKAEGAAPADLDAGRGAGVEQTGLEGGAQKTTPRDS</sequence>
<feature type="domain" description="Core-binding (CB)" evidence="8">
    <location>
        <begin position="69"/>
        <end position="147"/>
    </location>
</feature>
<dbReference type="Pfam" id="PF00589">
    <property type="entry name" value="Phage_integrase"/>
    <property type="match status" value="1"/>
</dbReference>
<comment type="similarity">
    <text evidence="1">Belongs to the 'phage' integrase family.</text>
</comment>
<evidence type="ECO:0000256" key="5">
    <source>
        <dbReference type="PROSITE-ProRule" id="PRU01248"/>
    </source>
</evidence>
<proteinExistence type="inferred from homology"/>
<dbReference type="InterPro" id="IPR050090">
    <property type="entry name" value="Tyrosine_recombinase_XerCD"/>
</dbReference>
<dbReference type="PROSITE" id="PS51898">
    <property type="entry name" value="TYR_RECOMBINASE"/>
    <property type="match status" value="1"/>
</dbReference>
<dbReference type="InterPro" id="IPR011010">
    <property type="entry name" value="DNA_brk_join_enz"/>
</dbReference>
<dbReference type="PANTHER" id="PTHR30349">
    <property type="entry name" value="PHAGE INTEGRASE-RELATED"/>
    <property type="match status" value="1"/>
</dbReference>
<reference evidence="10" key="1">
    <citation type="journal article" date="2022" name="Int. J. Syst. Evol. Microbiol.">
        <title>Anaeromyxobacter oryzae sp. nov., Anaeromyxobacter diazotrophicus sp. nov. and Anaeromyxobacter paludicola sp. nov., isolated from paddy soils.</title>
        <authorList>
            <person name="Itoh H."/>
            <person name="Xu Z."/>
            <person name="Mise K."/>
            <person name="Masuda Y."/>
            <person name="Ushijima N."/>
            <person name="Hayakawa C."/>
            <person name="Shiratori Y."/>
            <person name="Senoo K."/>
        </authorList>
    </citation>
    <scope>NUCLEOTIDE SEQUENCE [LARGE SCALE GENOMIC DNA]</scope>
    <source>
        <strain evidence="10">Red630</strain>
    </source>
</reference>
<dbReference type="InterPro" id="IPR013762">
    <property type="entry name" value="Integrase-like_cat_sf"/>
</dbReference>
<dbReference type="InterPro" id="IPR044068">
    <property type="entry name" value="CB"/>
</dbReference>
<dbReference type="Gene3D" id="1.10.150.130">
    <property type="match status" value="1"/>
</dbReference>
<evidence type="ECO:0000256" key="6">
    <source>
        <dbReference type="SAM" id="MobiDB-lite"/>
    </source>
</evidence>
<keyword evidence="4" id="KW-0233">DNA recombination</keyword>
<keyword evidence="10" id="KW-1185">Reference proteome</keyword>
<evidence type="ECO:0000259" key="7">
    <source>
        <dbReference type="PROSITE" id="PS51898"/>
    </source>
</evidence>
<evidence type="ECO:0000259" key="8">
    <source>
        <dbReference type="PROSITE" id="PS51900"/>
    </source>
</evidence>
<evidence type="ECO:0000256" key="1">
    <source>
        <dbReference type="ARBA" id="ARBA00008857"/>
    </source>
</evidence>
<evidence type="ECO:0000313" key="9">
    <source>
        <dbReference type="EMBL" id="BDG08664.1"/>
    </source>
</evidence>
<dbReference type="PANTHER" id="PTHR30349:SF64">
    <property type="entry name" value="PROPHAGE INTEGRASE INTD-RELATED"/>
    <property type="match status" value="1"/>
</dbReference>
<keyword evidence="3 5" id="KW-0238">DNA-binding</keyword>
<dbReference type="Gene3D" id="1.10.443.10">
    <property type="entry name" value="Intergrase catalytic core"/>
    <property type="match status" value="1"/>
</dbReference>
<dbReference type="InterPro" id="IPR010998">
    <property type="entry name" value="Integrase_recombinase_N"/>
</dbReference>
<name>A0ABM7XA20_9BACT</name>
<evidence type="ECO:0000256" key="3">
    <source>
        <dbReference type="ARBA" id="ARBA00023125"/>
    </source>
</evidence>
<dbReference type="InterPro" id="IPR002104">
    <property type="entry name" value="Integrase_catalytic"/>
</dbReference>
<evidence type="ECO:0000256" key="2">
    <source>
        <dbReference type="ARBA" id="ARBA00022908"/>
    </source>
</evidence>
<keyword evidence="2" id="KW-0229">DNA integration</keyword>
<dbReference type="Proteomes" id="UP001162734">
    <property type="component" value="Chromosome"/>
</dbReference>
<protein>
    <recommendedName>
        <fullName evidence="11">Site-specific integrase</fullName>
    </recommendedName>
</protein>
<evidence type="ECO:0000256" key="4">
    <source>
        <dbReference type="ARBA" id="ARBA00023172"/>
    </source>
</evidence>
<dbReference type="PROSITE" id="PS51900">
    <property type="entry name" value="CB"/>
    <property type="match status" value="1"/>
</dbReference>
<gene>
    <name evidence="9" type="ORF">AMPC_17770</name>
</gene>
<dbReference type="EMBL" id="AP025592">
    <property type="protein sequence ID" value="BDG08664.1"/>
    <property type="molecule type" value="Genomic_DNA"/>
</dbReference>
<organism evidence="9 10">
    <name type="scientific">Anaeromyxobacter paludicola</name>
    <dbReference type="NCBI Taxonomy" id="2918171"/>
    <lineage>
        <taxon>Bacteria</taxon>
        <taxon>Pseudomonadati</taxon>
        <taxon>Myxococcota</taxon>
        <taxon>Myxococcia</taxon>
        <taxon>Myxococcales</taxon>
        <taxon>Cystobacterineae</taxon>
        <taxon>Anaeromyxobacteraceae</taxon>
        <taxon>Anaeromyxobacter</taxon>
    </lineage>
</organism>
<accession>A0ABM7XA20</accession>
<dbReference type="CDD" id="cd01189">
    <property type="entry name" value="INT_ICEBs1_C_like"/>
    <property type="match status" value="1"/>
</dbReference>
<feature type="domain" description="Tyr recombinase" evidence="7">
    <location>
        <begin position="168"/>
        <end position="350"/>
    </location>
</feature>
<dbReference type="SUPFAM" id="SSF56349">
    <property type="entry name" value="DNA breaking-rejoining enzymes"/>
    <property type="match status" value="1"/>
</dbReference>
<evidence type="ECO:0000313" key="10">
    <source>
        <dbReference type="Proteomes" id="UP001162734"/>
    </source>
</evidence>
<feature type="region of interest" description="Disordered" evidence="6">
    <location>
        <begin position="362"/>
        <end position="393"/>
    </location>
</feature>